<protein>
    <submittedName>
        <fullName evidence="8">AEC family transporter</fullName>
    </submittedName>
</protein>
<sequence length="319" mass="33656">MHTLSVIIPFFALVLIGYIAARSRFMPIESVPGLNTFVLYFALPAVLFQLAARTPVAQLIDPTTLSLWIISGLLIMTLAIATGLWRKRSWLDASFGGLISVFSNSTFLGIPVIVALVGEYAAGPIVTTLLVDIVVMQSVALAMSQQGTHGSAITKARTALVRVVTNPMLLAIVFGALWGLTGWEIPTSIDSILTILGAAATPVALFTIGAVLAREALRRIPDDRSGSGILAGDVSWLTSLKLLVHPTLVWLLGHLAIHLGLPLEAADLRVLVLVAGLPSAANVSMLAERLGADNGRIARVILLSTLIGFGTFAVVAMLA</sequence>
<evidence type="ECO:0000256" key="1">
    <source>
        <dbReference type="ARBA" id="ARBA00004141"/>
    </source>
</evidence>
<comment type="subcellular location">
    <subcellularLocation>
        <location evidence="1">Membrane</location>
        <topology evidence="1">Multi-pass membrane protein</topology>
    </subcellularLocation>
</comment>
<feature type="transmembrane region" description="Helical" evidence="7">
    <location>
        <begin position="33"/>
        <end position="52"/>
    </location>
</feature>
<evidence type="ECO:0000256" key="4">
    <source>
        <dbReference type="ARBA" id="ARBA00022692"/>
    </source>
</evidence>
<feature type="transmembrane region" description="Helical" evidence="7">
    <location>
        <begin position="163"/>
        <end position="180"/>
    </location>
</feature>
<dbReference type="KEGG" id="ldn:H9L06_01850"/>
<dbReference type="InterPro" id="IPR004776">
    <property type="entry name" value="Mem_transp_PIN-like"/>
</dbReference>
<evidence type="ECO:0000313" key="8">
    <source>
        <dbReference type="EMBL" id="QNN63831.1"/>
    </source>
</evidence>
<evidence type="ECO:0000256" key="2">
    <source>
        <dbReference type="ARBA" id="ARBA00022448"/>
    </source>
</evidence>
<evidence type="ECO:0000256" key="6">
    <source>
        <dbReference type="ARBA" id="ARBA00023136"/>
    </source>
</evidence>
<dbReference type="GO" id="GO:0055085">
    <property type="term" value="P:transmembrane transport"/>
    <property type="evidence" value="ECO:0007669"/>
    <property type="project" value="InterPro"/>
</dbReference>
<dbReference type="PANTHER" id="PTHR36838:SF3">
    <property type="entry name" value="TRANSPORTER AUXIN EFFLUX CARRIER EC FAMILY"/>
    <property type="match status" value="1"/>
</dbReference>
<dbReference type="Proteomes" id="UP000515934">
    <property type="component" value="Chromosome"/>
</dbReference>
<keyword evidence="4 7" id="KW-0812">Transmembrane</keyword>
<keyword evidence="6 7" id="KW-0472">Membrane</keyword>
<gene>
    <name evidence="8" type="ORF">H9L06_01850</name>
</gene>
<keyword evidence="2" id="KW-0813">Transport</keyword>
<dbReference type="Pfam" id="PF03547">
    <property type="entry name" value="Mem_trans"/>
    <property type="match status" value="1"/>
</dbReference>
<evidence type="ECO:0000256" key="7">
    <source>
        <dbReference type="SAM" id="Phobius"/>
    </source>
</evidence>
<organism evidence="8 9">
    <name type="scientific">Leucobacter denitrificans</name>
    <dbReference type="NCBI Taxonomy" id="683042"/>
    <lineage>
        <taxon>Bacteria</taxon>
        <taxon>Bacillati</taxon>
        <taxon>Actinomycetota</taxon>
        <taxon>Actinomycetes</taxon>
        <taxon>Micrococcales</taxon>
        <taxon>Microbacteriaceae</taxon>
        <taxon>Leucobacter</taxon>
    </lineage>
</organism>
<proteinExistence type="predicted"/>
<feature type="transmembrane region" description="Helical" evidence="7">
    <location>
        <begin position="192"/>
        <end position="213"/>
    </location>
</feature>
<dbReference type="GO" id="GO:0016020">
    <property type="term" value="C:membrane"/>
    <property type="evidence" value="ECO:0007669"/>
    <property type="project" value="UniProtKB-SubCell"/>
</dbReference>
<feature type="transmembrane region" description="Helical" evidence="7">
    <location>
        <begin position="123"/>
        <end position="142"/>
    </location>
</feature>
<reference evidence="8 9" key="1">
    <citation type="submission" date="2020-08" db="EMBL/GenBank/DDBJ databases">
        <title>Genome sequence of Leucobacter denitrificans KACC 14055T.</title>
        <authorList>
            <person name="Hyun D.-W."/>
            <person name="Bae J.-W."/>
        </authorList>
    </citation>
    <scope>NUCLEOTIDE SEQUENCE [LARGE SCALE GENOMIC DNA]</scope>
    <source>
        <strain evidence="8 9">KACC 14055</strain>
    </source>
</reference>
<keyword evidence="5 7" id="KW-1133">Transmembrane helix</keyword>
<feature type="transmembrane region" description="Helical" evidence="7">
    <location>
        <begin position="299"/>
        <end position="318"/>
    </location>
</feature>
<keyword evidence="3" id="KW-1003">Cell membrane</keyword>
<dbReference type="PANTHER" id="PTHR36838">
    <property type="entry name" value="AUXIN EFFLUX CARRIER FAMILY PROTEIN"/>
    <property type="match status" value="1"/>
</dbReference>
<feature type="transmembrane region" description="Helical" evidence="7">
    <location>
        <begin position="6"/>
        <end position="21"/>
    </location>
</feature>
<accession>A0A7G9S7K6</accession>
<evidence type="ECO:0000256" key="5">
    <source>
        <dbReference type="ARBA" id="ARBA00022989"/>
    </source>
</evidence>
<evidence type="ECO:0000256" key="3">
    <source>
        <dbReference type="ARBA" id="ARBA00022475"/>
    </source>
</evidence>
<evidence type="ECO:0000313" key="9">
    <source>
        <dbReference type="Proteomes" id="UP000515934"/>
    </source>
</evidence>
<feature type="transmembrane region" description="Helical" evidence="7">
    <location>
        <begin position="64"/>
        <end position="85"/>
    </location>
</feature>
<name>A0A7G9S7K6_9MICO</name>
<keyword evidence="9" id="KW-1185">Reference proteome</keyword>
<dbReference type="EMBL" id="CP060716">
    <property type="protein sequence ID" value="QNN63831.1"/>
    <property type="molecule type" value="Genomic_DNA"/>
</dbReference>
<feature type="transmembrane region" description="Helical" evidence="7">
    <location>
        <begin position="97"/>
        <end position="117"/>
    </location>
</feature>
<dbReference type="AlphaFoldDB" id="A0A7G9S7K6"/>